<dbReference type="GO" id="GO:0005840">
    <property type="term" value="C:ribosome"/>
    <property type="evidence" value="ECO:0007669"/>
    <property type="project" value="UniProtKB-KW"/>
</dbReference>
<evidence type="ECO:0000256" key="6">
    <source>
        <dbReference type="ARBA" id="ARBA00022741"/>
    </source>
</evidence>
<dbReference type="UniPathway" id="UPA00057">
    <property type="reaction ID" value="UER00099"/>
</dbReference>
<feature type="domain" description="GHMP kinase N-terminal" evidence="16">
    <location>
        <begin position="161"/>
        <end position="232"/>
    </location>
</feature>
<evidence type="ECO:0000256" key="4">
    <source>
        <dbReference type="ARBA" id="ARBA00022516"/>
    </source>
</evidence>
<dbReference type="OrthoDB" id="10262935at2759"/>
<dbReference type="InterPro" id="IPR013750">
    <property type="entry name" value="GHMP_kinase_C_dom"/>
</dbReference>
<gene>
    <name evidence="18" type="ORF">FRX48_06768</name>
</gene>
<keyword evidence="4 15" id="KW-0444">Lipid biosynthesis</keyword>
<accession>A0A1W5CZR2</accession>
<reference evidence="19" key="1">
    <citation type="submission" date="2017-03" db="EMBL/GenBank/DDBJ databases">
        <authorList>
            <person name="Afonso C.L."/>
            <person name="Miller P.J."/>
            <person name="Scott M.A."/>
            <person name="Spackman E."/>
            <person name="Goraichik I."/>
            <person name="Dimitrov K.M."/>
            <person name="Suarez D.L."/>
            <person name="Swayne D.E."/>
        </authorList>
    </citation>
    <scope>NUCLEOTIDE SEQUENCE [LARGE SCALE GENOMIC DNA]</scope>
</reference>
<dbReference type="EMBL" id="FWEW01001053">
    <property type="protein sequence ID" value="SLM36364.1"/>
    <property type="molecule type" value="Genomic_DNA"/>
</dbReference>
<evidence type="ECO:0000256" key="5">
    <source>
        <dbReference type="ARBA" id="ARBA00022679"/>
    </source>
</evidence>
<evidence type="ECO:0000256" key="10">
    <source>
        <dbReference type="ARBA" id="ARBA00023011"/>
    </source>
</evidence>
<dbReference type="EMBL" id="VXIT01000011">
    <property type="protein sequence ID" value="KAA6409215.1"/>
    <property type="molecule type" value="Genomic_DNA"/>
</dbReference>
<dbReference type="Proteomes" id="UP000324767">
    <property type="component" value="Unassembled WGS sequence"/>
</dbReference>
<dbReference type="EC" id="2.7.4.2" evidence="3 15"/>
<keyword evidence="13 15" id="KW-0753">Steroid metabolism</keyword>
<keyword evidence="20" id="KW-1185">Reference proteome</keyword>
<dbReference type="PIRSF" id="PIRSF017288">
    <property type="entry name" value="PMK_GHMP_euk"/>
    <property type="match status" value="1"/>
</dbReference>
<comment type="catalytic activity">
    <reaction evidence="14">
        <text>(R)-5-phosphomevalonate + ATP = (R)-5-diphosphomevalonate + ADP</text>
        <dbReference type="Rhea" id="RHEA:16341"/>
        <dbReference type="ChEBI" id="CHEBI:30616"/>
        <dbReference type="ChEBI" id="CHEBI:57557"/>
        <dbReference type="ChEBI" id="CHEBI:58146"/>
        <dbReference type="ChEBI" id="CHEBI:456216"/>
        <dbReference type="EC" id="2.7.4.2"/>
    </reaction>
    <physiologicalReaction direction="left-to-right" evidence="14">
        <dbReference type="Rhea" id="RHEA:16342"/>
    </physiologicalReaction>
</comment>
<proteinExistence type="inferred from homology"/>
<evidence type="ECO:0000256" key="12">
    <source>
        <dbReference type="ARBA" id="ARBA00023166"/>
    </source>
</evidence>
<evidence type="ECO:0000256" key="8">
    <source>
        <dbReference type="ARBA" id="ARBA00022840"/>
    </source>
</evidence>
<evidence type="ECO:0000256" key="7">
    <source>
        <dbReference type="ARBA" id="ARBA00022777"/>
    </source>
</evidence>
<keyword evidence="19" id="KW-0687">Ribonucleoprotein</keyword>
<keyword evidence="9 15" id="KW-0752">Steroid biosynthesis</keyword>
<keyword evidence="8" id="KW-0067">ATP-binding</keyword>
<dbReference type="AlphaFoldDB" id="A0A1W5CZR2"/>
<comment type="similarity">
    <text evidence="2 15">Belongs to the GHMP kinase family. Mevalonate kinase subfamily.</text>
</comment>
<evidence type="ECO:0000313" key="19">
    <source>
        <dbReference type="EMBL" id="SLM36364.1"/>
    </source>
</evidence>
<evidence type="ECO:0000259" key="16">
    <source>
        <dbReference type="Pfam" id="PF00288"/>
    </source>
</evidence>
<evidence type="ECO:0000259" key="17">
    <source>
        <dbReference type="Pfam" id="PF08544"/>
    </source>
</evidence>
<dbReference type="InterPro" id="IPR014721">
    <property type="entry name" value="Ribsml_uS5_D2-typ_fold_subgr"/>
</dbReference>
<dbReference type="Pfam" id="PF08544">
    <property type="entry name" value="GHMP_kinases_C"/>
    <property type="match status" value="1"/>
</dbReference>
<organism evidence="19 20">
    <name type="scientific">Lasallia pustulata</name>
    <dbReference type="NCBI Taxonomy" id="136370"/>
    <lineage>
        <taxon>Eukaryota</taxon>
        <taxon>Fungi</taxon>
        <taxon>Dikarya</taxon>
        <taxon>Ascomycota</taxon>
        <taxon>Pezizomycotina</taxon>
        <taxon>Lecanoromycetes</taxon>
        <taxon>OSLEUM clade</taxon>
        <taxon>Umbilicariomycetidae</taxon>
        <taxon>Umbilicariales</taxon>
        <taxon>Umbilicariaceae</taxon>
        <taxon>Lasallia</taxon>
    </lineage>
</organism>
<dbReference type="GO" id="GO:0005524">
    <property type="term" value="F:ATP binding"/>
    <property type="evidence" value="ECO:0007669"/>
    <property type="project" value="UniProtKB-UniRule"/>
</dbReference>
<dbReference type="Pfam" id="PF00288">
    <property type="entry name" value="GHMP_kinases_N"/>
    <property type="match status" value="1"/>
</dbReference>
<sequence>MLSKTAERGAIAISAPGKVLLAGGYLVLDRDYTGLVFGLDARIHVHVQTLPTCDGLILSEIIVRSPQFRDAEWRYGYRLTEDDGGIQVTQLKGHSTSSQSRNRFVETALAYALTYVSSLAHESIEPASITILADTDYYSHAGTSESTTTQAKKRFPDFNVPLTEAHKTGLGSSAALVTAFTAAVLSHYLPPNAISLDTESGRARLHNLAQAAHCAAQGKVGSGFDVAAAVYGSCIYKRFSPSLLEGLGEIGTTGFSNHLRSLIEGTDPMKKWDTQINKSAVSVPKGLKLLMCDVDCGSETVGMVKTVLNWRKDKPEEAALLWAALQKGNEDLAGELRRLAQLPEHSAKDYEDLRVVILTIRSLIREMSEKAGVPIEPRAQTELLDACSRLPGVIGGVVPGAGGFDAIALLVEDKVEVVTELHSFLDAYKVDATEDGGASMGKVRLLGVKQEMEGIKAEEPEPGLYSDWLR</sequence>
<keyword evidence="11 15" id="KW-0443">Lipid metabolism</keyword>
<dbReference type="GO" id="GO:0019287">
    <property type="term" value="P:isopentenyl diphosphate biosynthetic process, mevalonate pathway"/>
    <property type="evidence" value="ECO:0007669"/>
    <property type="project" value="UniProtKB-UniRule"/>
</dbReference>
<keyword evidence="19" id="KW-0689">Ribosomal protein</keyword>
<dbReference type="SUPFAM" id="SSF54211">
    <property type="entry name" value="Ribosomal protein S5 domain 2-like"/>
    <property type="match status" value="1"/>
</dbReference>
<dbReference type="FunFam" id="3.30.70.890:FF:000018">
    <property type="entry name" value="Phosphomevalonate kinase"/>
    <property type="match status" value="1"/>
</dbReference>
<evidence type="ECO:0000256" key="14">
    <source>
        <dbReference type="ARBA" id="ARBA00029326"/>
    </source>
</evidence>
<dbReference type="InterPro" id="IPR020568">
    <property type="entry name" value="Ribosomal_Su5_D2-typ_SF"/>
</dbReference>
<dbReference type="InterPro" id="IPR016005">
    <property type="entry name" value="Erg8"/>
</dbReference>
<dbReference type="InterPro" id="IPR006204">
    <property type="entry name" value="GHMP_kinase_N_dom"/>
</dbReference>
<evidence type="ECO:0000256" key="13">
    <source>
        <dbReference type="ARBA" id="ARBA00023221"/>
    </source>
</evidence>
<dbReference type="PANTHER" id="PTHR31814">
    <property type="match status" value="1"/>
</dbReference>
<dbReference type="Proteomes" id="UP000192927">
    <property type="component" value="Unassembled WGS sequence"/>
</dbReference>
<dbReference type="PANTHER" id="PTHR31814:SF2">
    <property type="entry name" value="PHOSPHOMEVALONATE KINASE"/>
    <property type="match status" value="1"/>
</dbReference>
<dbReference type="GO" id="GO:0010142">
    <property type="term" value="P:farnesyl diphosphate biosynthetic process, mevalonate pathway"/>
    <property type="evidence" value="ECO:0007669"/>
    <property type="project" value="TreeGrafter"/>
</dbReference>
<dbReference type="InterPro" id="IPR035102">
    <property type="entry name" value="Phosphomevalonate_kinase"/>
</dbReference>
<comment type="pathway">
    <text evidence="1 15">Isoprenoid biosynthesis; isopentenyl diphosphate biosynthesis via mevalonate pathway; isopentenyl diphosphate from (R)-mevalonate: step 2/3.</text>
</comment>
<protein>
    <recommendedName>
        <fullName evidence="3 15">Phosphomevalonate kinase</fullName>
        <ecNumber evidence="3 15">2.7.4.2</ecNumber>
    </recommendedName>
</protein>
<keyword evidence="5 15" id="KW-0808">Transferase</keyword>
<keyword evidence="10" id="KW-0756">Sterol biosynthesis</keyword>
<keyword evidence="12" id="KW-1207">Sterol metabolism</keyword>
<dbReference type="GO" id="GO:0005777">
    <property type="term" value="C:peroxisome"/>
    <property type="evidence" value="ECO:0007669"/>
    <property type="project" value="TreeGrafter"/>
</dbReference>
<evidence type="ECO:0000256" key="9">
    <source>
        <dbReference type="ARBA" id="ARBA00022955"/>
    </source>
</evidence>
<dbReference type="GO" id="GO:0004631">
    <property type="term" value="F:phosphomevalonate kinase activity"/>
    <property type="evidence" value="ECO:0007669"/>
    <property type="project" value="UniProtKB-UniRule"/>
</dbReference>
<evidence type="ECO:0000256" key="15">
    <source>
        <dbReference type="PIRNR" id="PIRNR017288"/>
    </source>
</evidence>
<evidence type="ECO:0000313" key="21">
    <source>
        <dbReference type="Proteomes" id="UP000324767"/>
    </source>
</evidence>
<evidence type="ECO:0000256" key="2">
    <source>
        <dbReference type="ARBA" id="ARBA00006495"/>
    </source>
</evidence>
<dbReference type="GO" id="GO:0006696">
    <property type="term" value="P:ergosterol biosynthetic process"/>
    <property type="evidence" value="ECO:0007669"/>
    <property type="project" value="TreeGrafter"/>
</dbReference>
<feature type="domain" description="GHMP kinase C-terminal" evidence="17">
    <location>
        <begin position="360"/>
        <end position="417"/>
    </location>
</feature>
<reference evidence="18 21" key="3">
    <citation type="submission" date="2019-09" db="EMBL/GenBank/DDBJ databases">
        <title>The hologenome of the rock-dwelling lichen Lasallia pustulata.</title>
        <authorList>
            <person name="Greshake Tzovaras B."/>
            <person name="Segers F."/>
            <person name="Bicker A."/>
            <person name="Dal Grande F."/>
            <person name="Otte J."/>
            <person name="Hankeln T."/>
            <person name="Schmitt I."/>
            <person name="Ebersberger I."/>
        </authorList>
    </citation>
    <scope>NUCLEOTIDE SEQUENCE [LARGE SCALE GENOMIC DNA]</scope>
    <source>
        <strain evidence="18">A1-1</strain>
    </source>
</reference>
<reference evidence="20" key="2">
    <citation type="submission" date="2017-03" db="EMBL/GenBank/DDBJ databases">
        <authorList>
            <person name="Sharma R."/>
            <person name="Thines M."/>
        </authorList>
    </citation>
    <scope>NUCLEOTIDE SEQUENCE [LARGE SCALE GENOMIC DNA]</scope>
</reference>
<evidence type="ECO:0000313" key="20">
    <source>
        <dbReference type="Proteomes" id="UP000192927"/>
    </source>
</evidence>
<evidence type="ECO:0000256" key="3">
    <source>
        <dbReference type="ARBA" id="ARBA00012958"/>
    </source>
</evidence>
<name>A0A1W5CZR2_9LECA</name>
<evidence type="ECO:0000256" key="1">
    <source>
        <dbReference type="ARBA" id="ARBA00005017"/>
    </source>
</evidence>
<evidence type="ECO:0000313" key="18">
    <source>
        <dbReference type="EMBL" id="KAA6409215.1"/>
    </source>
</evidence>
<keyword evidence="7 15" id="KW-0418">Kinase</keyword>
<evidence type="ECO:0000256" key="11">
    <source>
        <dbReference type="ARBA" id="ARBA00023098"/>
    </source>
</evidence>
<dbReference type="Gene3D" id="3.30.230.10">
    <property type="match status" value="1"/>
</dbReference>
<keyword evidence="6" id="KW-0547">Nucleotide-binding</keyword>